<reference evidence="2 3" key="1">
    <citation type="journal article" date="2016" name="Nat. Commun.">
        <title>Thousands of microbial genomes shed light on interconnected biogeochemical processes in an aquifer system.</title>
        <authorList>
            <person name="Anantharaman K."/>
            <person name="Brown C.T."/>
            <person name="Hug L.A."/>
            <person name="Sharon I."/>
            <person name="Castelle C.J."/>
            <person name="Probst A.J."/>
            <person name="Thomas B.C."/>
            <person name="Singh A."/>
            <person name="Wilkins M.J."/>
            <person name="Karaoz U."/>
            <person name="Brodie E.L."/>
            <person name="Williams K.H."/>
            <person name="Hubbard S.S."/>
            <person name="Banfield J.F."/>
        </authorList>
    </citation>
    <scope>NUCLEOTIDE SEQUENCE [LARGE SCALE GENOMIC DNA]</scope>
</reference>
<proteinExistence type="predicted"/>
<protein>
    <recommendedName>
        <fullName evidence="4">HTH cro/C1-type domain-containing protein</fullName>
    </recommendedName>
</protein>
<evidence type="ECO:0000256" key="1">
    <source>
        <dbReference type="SAM" id="Phobius"/>
    </source>
</evidence>
<dbReference type="Proteomes" id="UP000177080">
    <property type="component" value="Unassembled WGS sequence"/>
</dbReference>
<keyword evidence="1" id="KW-0812">Transmembrane</keyword>
<dbReference type="Pfam" id="PF09136">
    <property type="entry name" value="Glucodextran_B"/>
    <property type="match status" value="1"/>
</dbReference>
<name>A0A1F4ZAJ8_9BACT</name>
<organism evidence="2 3">
    <name type="scientific">Candidatus Amesbacteria bacterium RIFCSPLOWO2_01_FULL_48_25</name>
    <dbReference type="NCBI Taxonomy" id="1797259"/>
    <lineage>
        <taxon>Bacteria</taxon>
        <taxon>Candidatus Amesiibacteriota</taxon>
    </lineage>
</organism>
<feature type="transmembrane region" description="Helical" evidence="1">
    <location>
        <begin position="104"/>
        <end position="122"/>
    </location>
</feature>
<dbReference type="STRING" id="1797259.A2989_00430"/>
<keyword evidence="1" id="KW-1133">Transmembrane helix</keyword>
<sequence>MKTAGQILSATRVSKKLELEDVARVTKIRPHFIKSIESDDYRALPSGAVARGFIRNYSEYLNLNPDHLLAVFRRDFVENPQGQIVPRGMAEPVSRPDFWTPKTTITAIVCLIFAFFGVYLIYQYRLLTGPPPLTISQPQPGATTGEATVEITGVTDPEATISVNRQLVALEKGGQFYLRLPLEPGLNTIVVTSTAKSGKSTSITRTISRVQ</sequence>
<gene>
    <name evidence="2" type="ORF">A2989_00430</name>
</gene>
<dbReference type="PANTHER" id="PTHR34475:SF1">
    <property type="entry name" value="CYTOSKELETON PROTEIN RODZ"/>
    <property type="match status" value="1"/>
</dbReference>
<dbReference type="PANTHER" id="PTHR34475">
    <property type="match status" value="1"/>
</dbReference>
<dbReference type="GO" id="GO:0003677">
    <property type="term" value="F:DNA binding"/>
    <property type="evidence" value="ECO:0007669"/>
    <property type="project" value="InterPro"/>
</dbReference>
<dbReference type="Pfam" id="PF13413">
    <property type="entry name" value="HTH_25"/>
    <property type="match status" value="1"/>
</dbReference>
<comment type="caution">
    <text evidence="2">The sequence shown here is derived from an EMBL/GenBank/DDBJ whole genome shotgun (WGS) entry which is preliminary data.</text>
</comment>
<dbReference type="InterPro" id="IPR050400">
    <property type="entry name" value="Bact_Cytoskel_RodZ"/>
</dbReference>
<dbReference type="InterPro" id="IPR010982">
    <property type="entry name" value="Lambda_DNA-bd_dom_sf"/>
</dbReference>
<dbReference type="AlphaFoldDB" id="A0A1F4ZAJ8"/>
<evidence type="ECO:0000313" key="2">
    <source>
        <dbReference type="EMBL" id="OGD03283.1"/>
    </source>
</evidence>
<evidence type="ECO:0008006" key="4">
    <source>
        <dbReference type="Google" id="ProtNLM"/>
    </source>
</evidence>
<dbReference type="Gene3D" id="2.60.40.10">
    <property type="entry name" value="Immunoglobulins"/>
    <property type="match status" value="1"/>
</dbReference>
<keyword evidence="1" id="KW-0472">Membrane</keyword>
<accession>A0A1F4ZAJ8</accession>
<dbReference type="Gene3D" id="1.10.260.40">
    <property type="entry name" value="lambda repressor-like DNA-binding domains"/>
    <property type="match status" value="1"/>
</dbReference>
<dbReference type="InterPro" id="IPR013783">
    <property type="entry name" value="Ig-like_fold"/>
</dbReference>
<evidence type="ECO:0000313" key="3">
    <source>
        <dbReference type="Proteomes" id="UP000177080"/>
    </source>
</evidence>
<dbReference type="EMBL" id="MEXN01000007">
    <property type="protein sequence ID" value="OGD03283.1"/>
    <property type="molecule type" value="Genomic_DNA"/>
</dbReference>